<keyword evidence="3" id="KW-1185">Reference proteome</keyword>
<gene>
    <name evidence="2" type="ORF">RB2654_01245</name>
</gene>
<protein>
    <recommendedName>
        <fullName evidence="4">Integral membrane protein</fullName>
    </recommendedName>
</protein>
<evidence type="ECO:0000313" key="2">
    <source>
        <dbReference type="EMBL" id="EAQ12085.1"/>
    </source>
</evidence>
<comment type="caution">
    <text evidence="2">The sequence shown here is derived from an EMBL/GenBank/DDBJ whole genome shotgun (WGS) entry which is preliminary data.</text>
</comment>
<keyword evidence="1" id="KW-0472">Membrane</keyword>
<reference evidence="2 3" key="1">
    <citation type="journal article" date="2010" name="J. Bacteriol.">
        <title>Genome sequences of Pelagibaca bermudensis HTCC2601T and Maritimibacter alkaliphilus HTCC2654T, the type strains of two marine Roseobacter genera.</title>
        <authorList>
            <person name="Thrash J.C."/>
            <person name="Cho J.C."/>
            <person name="Ferriera S."/>
            <person name="Johnson J."/>
            <person name="Vergin K.L."/>
            <person name="Giovannoni S.J."/>
        </authorList>
    </citation>
    <scope>NUCLEOTIDE SEQUENCE [LARGE SCALE GENOMIC DNA]</scope>
    <source>
        <strain evidence="2 3">HTCC2654</strain>
    </source>
</reference>
<dbReference type="OrthoDB" id="1524823at2"/>
<proteinExistence type="predicted"/>
<dbReference type="Proteomes" id="UP000002931">
    <property type="component" value="Unassembled WGS sequence"/>
</dbReference>
<sequence>MTLVEIAALVFSVLALIVCLFQFALALGAPWGHLAMGGRWPGRMPVALRVGAVVQGGLMVLFARLVAGAGGLLAPVGPGWLIWAVVAITGLSTLMNNVTPSRPERLLWGPVTVVMFLCAVYVAVSA</sequence>
<organism evidence="2 3">
    <name type="scientific">Maritimibacter alkaliphilus HTCC2654</name>
    <dbReference type="NCBI Taxonomy" id="314271"/>
    <lineage>
        <taxon>Bacteria</taxon>
        <taxon>Pseudomonadati</taxon>
        <taxon>Pseudomonadota</taxon>
        <taxon>Alphaproteobacteria</taxon>
        <taxon>Rhodobacterales</taxon>
        <taxon>Roseobacteraceae</taxon>
        <taxon>Maritimibacter</taxon>
    </lineage>
</organism>
<dbReference type="STRING" id="314271.RB2654_01245"/>
<dbReference type="eggNOG" id="ENOG50337ZU">
    <property type="taxonomic scope" value="Bacteria"/>
</dbReference>
<feature type="transmembrane region" description="Helical" evidence="1">
    <location>
        <begin position="6"/>
        <end position="29"/>
    </location>
</feature>
<feature type="transmembrane region" description="Helical" evidence="1">
    <location>
        <begin position="106"/>
        <end position="124"/>
    </location>
</feature>
<dbReference type="HOGENOM" id="CLU_142194_1_0_5"/>
<keyword evidence="1" id="KW-0812">Transmembrane</keyword>
<feature type="transmembrane region" description="Helical" evidence="1">
    <location>
        <begin position="80"/>
        <end position="99"/>
    </location>
</feature>
<evidence type="ECO:0000256" key="1">
    <source>
        <dbReference type="SAM" id="Phobius"/>
    </source>
</evidence>
<keyword evidence="1" id="KW-1133">Transmembrane helix</keyword>
<dbReference type="AlphaFoldDB" id="A3VI86"/>
<evidence type="ECO:0000313" key="3">
    <source>
        <dbReference type="Proteomes" id="UP000002931"/>
    </source>
</evidence>
<evidence type="ECO:0008006" key="4">
    <source>
        <dbReference type="Google" id="ProtNLM"/>
    </source>
</evidence>
<name>A3VI86_9RHOB</name>
<feature type="transmembrane region" description="Helical" evidence="1">
    <location>
        <begin position="50"/>
        <end position="74"/>
    </location>
</feature>
<dbReference type="EMBL" id="AAMT01000010">
    <property type="protein sequence ID" value="EAQ12085.1"/>
    <property type="molecule type" value="Genomic_DNA"/>
</dbReference>
<accession>A3VI86</accession>
<dbReference type="RefSeq" id="WP_008327894.1">
    <property type="nucleotide sequence ID" value="NZ_CH902578.1"/>
</dbReference>